<organism evidence="1 2">
    <name type="scientific">Corymbia citriodora subsp. variegata</name>
    <dbReference type="NCBI Taxonomy" id="360336"/>
    <lineage>
        <taxon>Eukaryota</taxon>
        <taxon>Viridiplantae</taxon>
        <taxon>Streptophyta</taxon>
        <taxon>Embryophyta</taxon>
        <taxon>Tracheophyta</taxon>
        <taxon>Spermatophyta</taxon>
        <taxon>Magnoliopsida</taxon>
        <taxon>eudicotyledons</taxon>
        <taxon>Gunneridae</taxon>
        <taxon>Pentapetalae</taxon>
        <taxon>rosids</taxon>
        <taxon>malvids</taxon>
        <taxon>Myrtales</taxon>
        <taxon>Myrtaceae</taxon>
        <taxon>Myrtoideae</taxon>
        <taxon>Eucalypteae</taxon>
        <taxon>Corymbia</taxon>
    </lineage>
</organism>
<dbReference type="PANTHER" id="PTHR31900">
    <property type="entry name" value="F-BOX/RNI SUPERFAMILY PROTEIN-RELATED"/>
    <property type="match status" value="1"/>
</dbReference>
<dbReference type="Gramene" id="rna-gnl|WGS:JABURB|Cocit.L3862.1">
    <property type="protein sequence ID" value="cds-KAF7846717.1"/>
    <property type="gene ID" value="gene-BT93_L3862"/>
</dbReference>
<reference evidence="1" key="1">
    <citation type="submission" date="2020-05" db="EMBL/GenBank/DDBJ databases">
        <title>WGS assembly of Corymbia citriodora subspecies variegata.</title>
        <authorList>
            <person name="Barry K."/>
            <person name="Hundley H."/>
            <person name="Shu S."/>
            <person name="Jenkins J."/>
            <person name="Grimwood J."/>
            <person name="Baten A."/>
        </authorList>
    </citation>
    <scope>NUCLEOTIDE SEQUENCE</scope>
    <source>
        <strain evidence="1">CV2-018</strain>
    </source>
</reference>
<comment type="caution">
    <text evidence="1">The sequence shown here is derived from an EMBL/GenBank/DDBJ whole genome shotgun (WGS) entry which is preliminary data.</text>
</comment>
<gene>
    <name evidence="1" type="ORF">BT93_L3862</name>
</gene>
<sequence>MVESKSCRELMIDSHEFCHGQGSMLKISAPHLLKLRLLGNSEGGEFRLDEVSSLIEAELNFDMEKVEAYGDLVKGLLKRLRHVPKLVMGSWCLQVLSLMEAREVFLESLECRHLILLSAADREGVPVIAKILESTPHLEKLFLQMTCMPNSMAESNAVRVGRCDFYGEEFWNSAKWRIYQCLMHLKHVEIADGGANSLAWEPVLSLLKFLLQNALWLDKMVIDSTNSKPSQAVDPWGLLEVARILLSHPKGSPNVKVILRYPSQGCPSKHVRKS</sequence>
<evidence type="ECO:0000313" key="1">
    <source>
        <dbReference type="EMBL" id="KAF7846717.1"/>
    </source>
</evidence>
<dbReference type="PANTHER" id="PTHR31900:SF30">
    <property type="entry name" value="SUPERFAMILY PROTEIN, PUTATIVE-RELATED"/>
    <property type="match status" value="1"/>
</dbReference>
<dbReference type="AlphaFoldDB" id="A0A8T0CGR2"/>
<dbReference type="Proteomes" id="UP000806378">
    <property type="component" value="Unassembled WGS sequence"/>
</dbReference>
<protein>
    <recommendedName>
        <fullName evidence="3">FBD domain-containing protein</fullName>
    </recommendedName>
</protein>
<evidence type="ECO:0000313" key="2">
    <source>
        <dbReference type="Proteomes" id="UP000806378"/>
    </source>
</evidence>
<dbReference type="OrthoDB" id="1939276at2759"/>
<evidence type="ECO:0008006" key="3">
    <source>
        <dbReference type="Google" id="ProtNLM"/>
    </source>
</evidence>
<keyword evidence="2" id="KW-1185">Reference proteome</keyword>
<dbReference type="EMBL" id="MU092042">
    <property type="protein sequence ID" value="KAF7846717.1"/>
    <property type="molecule type" value="Genomic_DNA"/>
</dbReference>
<accession>A0A8T0CGR2</accession>
<name>A0A8T0CGR2_CORYI</name>
<dbReference type="InterPro" id="IPR050232">
    <property type="entry name" value="FBL13/AtMIF1-like"/>
</dbReference>
<proteinExistence type="predicted"/>